<evidence type="ECO:0000256" key="7">
    <source>
        <dbReference type="ARBA" id="ARBA00023242"/>
    </source>
</evidence>
<evidence type="ECO:0000313" key="13">
    <source>
        <dbReference type="Proteomes" id="UP000008810"/>
    </source>
</evidence>
<dbReference type="InterPro" id="IPR036576">
    <property type="entry name" value="WRKY_dom_sf"/>
</dbReference>
<keyword evidence="5" id="KW-0238">DNA-binding</keyword>
<dbReference type="RefSeq" id="XP_003563320.1">
    <property type="nucleotide sequence ID" value="XM_003563272.4"/>
</dbReference>
<dbReference type="Pfam" id="PF03106">
    <property type="entry name" value="WRKY"/>
    <property type="match status" value="1"/>
</dbReference>
<evidence type="ECO:0000313" key="11">
    <source>
        <dbReference type="EMBL" id="KQK16829.1"/>
    </source>
</evidence>
<dbReference type="ExpressionAtlas" id="I1GVK0">
    <property type="expression patterns" value="baseline and differential"/>
</dbReference>
<dbReference type="eggNOG" id="ENOG502QR7M">
    <property type="taxonomic scope" value="Eukaryota"/>
</dbReference>
<feature type="region of interest" description="Disordered" evidence="9">
    <location>
        <begin position="101"/>
        <end position="135"/>
    </location>
</feature>
<keyword evidence="7" id="KW-0539">Nucleus</keyword>
<accession>I1GVK0</accession>
<dbReference type="OMA" id="QVNDMMS"/>
<dbReference type="EnsemblPlants" id="KQK16829">
    <property type="protein sequence ID" value="KQK16829"/>
    <property type="gene ID" value="BRADI_1g30870v3"/>
</dbReference>
<dbReference type="InterPro" id="IPR003657">
    <property type="entry name" value="WRKY_dom"/>
</dbReference>
<feature type="region of interest" description="Disordered" evidence="9">
    <location>
        <begin position="251"/>
        <end position="290"/>
    </location>
</feature>
<keyword evidence="13" id="KW-1185">Reference proteome</keyword>
<dbReference type="SMART" id="SM00774">
    <property type="entry name" value="WRKY"/>
    <property type="match status" value="1"/>
</dbReference>
<dbReference type="Gramene" id="KQK16829">
    <property type="protein sequence ID" value="KQK16829"/>
    <property type="gene ID" value="BRADI_1g30870v3"/>
</dbReference>
<dbReference type="PANTHER" id="PTHR31429:SF33">
    <property type="entry name" value="WRKY TRANSCRIPTION FACTOR WRKY28"/>
    <property type="match status" value="1"/>
</dbReference>
<dbReference type="EMBL" id="CM000880">
    <property type="protein sequence ID" value="KQK16829.1"/>
    <property type="molecule type" value="Genomic_DNA"/>
</dbReference>
<evidence type="ECO:0000256" key="2">
    <source>
        <dbReference type="ARBA" id="ARBA00008189"/>
    </source>
</evidence>
<dbReference type="FunFam" id="2.20.25.80:FF:000008">
    <property type="entry name" value="WRKY transcription factor 40"/>
    <property type="match status" value="1"/>
</dbReference>
<reference evidence="12" key="3">
    <citation type="submission" date="2018-08" db="UniProtKB">
        <authorList>
            <consortium name="EnsemblPlants"/>
        </authorList>
    </citation>
    <scope>IDENTIFICATION</scope>
    <source>
        <strain evidence="12">cv. Bd21</strain>
    </source>
</reference>
<evidence type="ECO:0000313" key="12">
    <source>
        <dbReference type="EnsemblPlants" id="KQK16829"/>
    </source>
</evidence>
<keyword evidence="6" id="KW-0804">Transcription</keyword>
<name>I1GVK0_BRADI</name>
<dbReference type="GO" id="GO:0005634">
    <property type="term" value="C:nucleus"/>
    <property type="evidence" value="ECO:0007669"/>
    <property type="project" value="UniProtKB-SubCell"/>
</dbReference>
<dbReference type="SUPFAM" id="SSF118290">
    <property type="entry name" value="WRKY DNA-binding domain"/>
    <property type="match status" value="1"/>
</dbReference>
<dbReference type="GeneID" id="100837154"/>
<keyword evidence="4 8" id="KW-0175">Coiled coil</keyword>
<dbReference type="AlphaFoldDB" id="I1GVK0"/>
<comment type="subcellular location">
    <subcellularLocation>
        <location evidence="1">Nucleus</location>
    </subcellularLocation>
</comment>
<dbReference type="GO" id="GO:0003700">
    <property type="term" value="F:DNA-binding transcription factor activity"/>
    <property type="evidence" value="ECO:0007669"/>
    <property type="project" value="InterPro"/>
</dbReference>
<dbReference type="GO" id="GO:0051707">
    <property type="term" value="P:response to other organism"/>
    <property type="evidence" value="ECO:0007669"/>
    <property type="project" value="UniProtKB-ARBA"/>
</dbReference>
<dbReference type="Proteomes" id="UP000008810">
    <property type="component" value="Chromosome 1"/>
</dbReference>
<feature type="compositionally biased region" description="Low complexity" evidence="9">
    <location>
        <begin position="101"/>
        <end position="115"/>
    </location>
</feature>
<reference evidence="11" key="2">
    <citation type="submission" date="2017-06" db="EMBL/GenBank/DDBJ databases">
        <title>WGS assembly of Brachypodium distachyon.</title>
        <authorList>
            <consortium name="The International Brachypodium Initiative"/>
            <person name="Lucas S."/>
            <person name="Harmon-Smith M."/>
            <person name="Lail K."/>
            <person name="Tice H."/>
            <person name="Grimwood J."/>
            <person name="Bruce D."/>
            <person name="Barry K."/>
            <person name="Shu S."/>
            <person name="Lindquist E."/>
            <person name="Wang M."/>
            <person name="Pitluck S."/>
            <person name="Vogel J.P."/>
            <person name="Garvin D.F."/>
            <person name="Mockler T.C."/>
            <person name="Schmutz J."/>
            <person name="Rokhsar D."/>
            <person name="Bevan M.W."/>
        </authorList>
    </citation>
    <scope>NUCLEOTIDE SEQUENCE</scope>
    <source>
        <strain evidence="11">Bd21</strain>
    </source>
</reference>
<sequence>MDEQWATTGQQPSLSLGLTVGAVPMRRAAAPAATTRVLVEEDFMSVKKGNHEVEALEAELRRVGEENRRLGEMLRALVHKYADLQAKVTAMAAAAAVQAEANNNNHQQSSTTASEEGGGSAASPSRNKRVRSDDGSGAGAGFVTVAAVADHTECTSAAAAVKVNSGSKVSRRFVHADPADLSLVVKDGYQWRKYGQKVTKDNPCPRAYFRCSFAPACPVKKKVQRSADDKALLVATYEGDHNHAQPLATGTAAKNSASKPAPPLGLQEQQRKQQQEAAAMAAERETAERKNLAEQMAATLTRDPGFKAALVSALSGRILELSPANN</sequence>
<evidence type="ECO:0000256" key="5">
    <source>
        <dbReference type="ARBA" id="ARBA00023125"/>
    </source>
</evidence>
<dbReference type="PANTHER" id="PTHR31429">
    <property type="entry name" value="WRKY TRANSCRIPTION FACTOR 36-RELATED"/>
    <property type="match status" value="1"/>
</dbReference>
<keyword evidence="3" id="KW-0805">Transcription regulation</keyword>
<dbReference type="InterPro" id="IPR044810">
    <property type="entry name" value="WRKY_plant"/>
</dbReference>
<dbReference type="GO" id="GO:0043565">
    <property type="term" value="F:sequence-specific DNA binding"/>
    <property type="evidence" value="ECO:0007669"/>
    <property type="project" value="InterPro"/>
</dbReference>
<evidence type="ECO:0000256" key="8">
    <source>
        <dbReference type="SAM" id="Coils"/>
    </source>
</evidence>
<dbReference type="HOGENOM" id="CLU_047067_0_0_1"/>
<evidence type="ECO:0000256" key="6">
    <source>
        <dbReference type="ARBA" id="ARBA00023163"/>
    </source>
</evidence>
<dbReference type="OrthoDB" id="1879341at2759"/>
<gene>
    <name evidence="12" type="primary">LOC100837154</name>
    <name evidence="11" type="ORF">BRADI_1g30870v3</name>
</gene>
<evidence type="ECO:0000256" key="9">
    <source>
        <dbReference type="SAM" id="MobiDB-lite"/>
    </source>
</evidence>
<evidence type="ECO:0000259" key="10">
    <source>
        <dbReference type="PROSITE" id="PS50811"/>
    </source>
</evidence>
<dbReference type="PROSITE" id="PS50811">
    <property type="entry name" value="WRKY"/>
    <property type="match status" value="1"/>
</dbReference>
<protein>
    <recommendedName>
        <fullName evidence="10">WRKY domain-containing protein</fullName>
    </recommendedName>
</protein>
<feature type="domain" description="WRKY" evidence="10">
    <location>
        <begin position="180"/>
        <end position="246"/>
    </location>
</feature>
<reference evidence="11 12" key="1">
    <citation type="journal article" date="2010" name="Nature">
        <title>Genome sequencing and analysis of the model grass Brachypodium distachyon.</title>
        <authorList>
            <consortium name="International Brachypodium Initiative"/>
        </authorList>
    </citation>
    <scope>NUCLEOTIDE SEQUENCE [LARGE SCALE GENOMIC DNA]</scope>
    <source>
        <strain evidence="11 12">Bd21</strain>
    </source>
</reference>
<dbReference type="Gene3D" id="2.20.25.80">
    <property type="entry name" value="WRKY domain"/>
    <property type="match status" value="1"/>
</dbReference>
<evidence type="ECO:0000256" key="3">
    <source>
        <dbReference type="ARBA" id="ARBA00023015"/>
    </source>
</evidence>
<proteinExistence type="inferred from homology"/>
<comment type="similarity">
    <text evidence="2">Belongs to the WRKY group II-a family.</text>
</comment>
<organism evidence="12">
    <name type="scientific">Brachypodium distachyon</name>
    <name type="common">Purple false brome</name>
    <name type="synonym">Trachynia distachya</name>
    <dbReference type="NCBI Taxonomy" id="15368"/>
    <lineage>
        <taxon>Eukaryota</taxon>
        <taxon>Viridiplantae</taxon>
        <taxon>Streptophyta</taxon>
        <taxon>Embryophyta</taxon>
        <taxon>Tracheophyta</taxon>
        <taxon>Spermatophyta</taxon>
        <taxon>Magnoliopsida</taxon>
        <taxon>Liliopsida</taxon>
        <taxon>Poales</taxon>
        <taxon>Poaceae</taxon>
        <taxon>BOP clade</taxon>
        <taxon>Pooideae</taxon>
        <taxon>Stipodae</taxon>
        <taxon>Brachypodieae</taxon>
        <taxon>Brachypodium</taxon>
    </lineage>
</organism>
<evidence type="ECO:0000256" key="4">
    <source>
        <dbReference type="ARBA" id="ARBA00023054"/>
    </source>
</evidence>
<feature type="coiled-coil region" evidence="8">
    <location>
        <begin position="46"/>
        <end position="73"/>
    </location>
</feature>
<evidence type="ECO:0000256" key="1">
    <source>
        <dbReference type="ARBA" id="ARBA00004123"/>
    </source>
</evidence>
<dbReference type="KEGG" id="bdi:100837154"/>